<dbReference type="Proteomes" id="UP001596528">
    <property type="component" value="Unassembled WGS sequence"/>
</dbReference>
<dbReference type="EC" id="1.14.19.-" evidence="3"/>
<name>A0ABW2V264_9BACL</name>
<dbReference type="EMBL" id="JBHTGQ010000011">
    <property type="protein sequence ID" value="MFC7749328.1"/>
    <property type="molecule type" value="Genomic_DNA"/>
</dbReference>
<dbReference type="PANTHER" id="PTHR19353">
    <property type="entry name" value="FATTY ACID DESATURASE 2"/>
    <property type="match status" value="1"/>
</dbReference>
<feature type="domain" description="Fatty acid desaturase" evidence="2">
    <location>
        <begin position="51"/>
        <end position="296"/>
    </location>
</feature>
<gene>
    <name evidence="3" type="ORF">ACFQWB_05140</name>
</gene>
<dbReference type="PANTHER" id="PTHR19353:SF73">
    <property type="entry name" value="FATTY ACID DESATURASE"/>
    <property type="match status" value="1"/>
</dbReference>
<dbReference type="GO" id="GO:0016491">
    <property type="term" value="F:oxidoreductase activity"/>
    <property type="evidence" value="ECO:0007669"/>
    <property type="project" value="UniProtKB-KW"/>
</dbReference>
<dbReference type="InterPro" id="IPR012171">
    <property type="entry name" value="Fatty_acid_desaturase"/>
</dbReference>
<evidence type="ECO:0000256" key="1">
    <source>
        <dbReference type="SAM" id="Phobius"/>
    </source>
</evidence>
<dbReference type="InterPro" id="IPR005804">
    <property type="entry name" value="FA_desaturase_dom"/>
</dbReference>
<feature type="transmembrane region" description="Helical" evidence="1">
    <location>
        <begin position="208"/>
        <end position="226"/>
    </location>
</feature>
<keyword evidence="1" id="KW-0812">Transmembrane</keyword>
<organism evidence="3 4">
    <name type="scientific">Paenibacillus thermoaerophilus</name>
    <dbReference type="NCBI Taxonomy" id="1215385"/>
    <lineage>
        <taxon>Bacteria</taxon>
        <taxon>Bacillati</taxon>
        <taxon>Bacillota</taxon>
        <taxon>Bacilli</taxon>
        <taxon>Bacillales</taxon>
        <taxon>Paenibacillaceae</taxon>
        <taxon>Paenibacillus</taxon>
    </lineage>
</organism>
<accession>A0ABW2V264</accession>
<reference evidence="4" key="1">
    <citation type="journal article" date="2019" name="Int. J. Syst. Evol. Microbiol.">
        <title>The Global Catalogue of Microorganisms (GCM) 10K type strain sequencing project: providing services to taxonomists for standard genome sequencing and annotation.</title>
        <authorList>
            <consortium name="The Broad Institute Genomics Platform"/>
            <consortium name="The Broad Institute Genome Sequencing Center for Infectious Disease"/>
            <person name="Wu L."/>
            <person name="Ma J."/>
        </authorList>
    </citation>
    <scope>NUCLEOTIDE SEQUENCE [LARGE SCALE GENOMIC DNA]</scope>
    <source>
        <strain evidence="4">JCM 18657</strain>
    </source>
</reference>
<comment type="caution">
    <text evidence="3">The sequence shown here is derived from an EMBL/GenBank/DDBJ whole genome shotgun (WGS) entry which is preliminary data.</text>
</comment>
<evidence type="ECO:0000313" key="3">
    <source>
        <dbReference type="EMBL" id="MFC7749328.1"/>
    </source>
</evidence>
<evidence type="ECO:0000259" key="2">
    <source>
        <dbReference type="Pfam" id="PF00487"/>
    </source>
</evidence>
<feature type="transmembrane region" description="Helical" evidence="1">
    <location>
        <begin position="148"/>
        <end position="169"/>
    </location>
</feature>
<keyword evidence="1" id="KW-0472">Membrane</keyword>
<feature type="transmembrane region" description="Helical" evidence="1">
    <location>
        <begin position="50"/>
        <end position="72"/>
    </location>
</feature>
<dbReference type="Pfam" id="PF00487">
    <property type="entry name" value="FA_desaturase"/>
    <property type="match status" value="1"/>
</dbReference>
<proteinExistence type="predicted"/>
<keyword evidence="4" id="KW-1185">Reference proteome</keyword>
<keyword evidence="1" id="KW-1133">Transmembrane helix</keyword>
<sequence length="349" mass="40416">MAKELLGAWKQTLGPYEAPRTARSVWQVVHTIGLYLGTCALAYWSLSVSYWLTLILAVPAAGLTIRIFILFHDCCHRSLFRSRRANVIVGYVTGVLTFCSYEQWKKSHTMHHAGSGNLNRRGAGDIWTMTVSEYVAASPMRKLKYKLYRSPFVLFTVGPLYNFLIDYRFNNKDAGRKERIGTWLTNVLLAAVLTTLCLTLGWKSVILVQLPIFYLASAAGVWLFYVQHQFEHSYFERDENWSYVAAAMQGSSYYKLPKVLQWFTGNIGFHHIHHLNPRVPNYELERAHASDPRFAQATTLTLRSSLRSLVFRLWDEESRRFVGYRELKRRKVRPRVSRDKRSATSRSHH</sequence>
<keyword evidence="3" id="KW-0560">Oxidoreductase</keyword>
<protein>
    <submittedName>
        <fullName evidence="3">Fatty acid desaturase</fullName>
        <ecNumber evidence="3">1.14.19.-</ecNumber>
    </submittedName>
</protein>
<dbReference type="CDD" id="cd03507">
    <property type="entry name" value="Delta12-FADS-like"/>
    <property type="match status" value="1"/>
</dbReference>
<feature type="transmembrane region" description="Helical" evidence="1">
    <location>
        <begin position="25"/>
        <end position="44"/>
    </location>
</feature>
<feature type="transmembrane region" description="Helical" evidence="1">
    <location>
        <begin position="84"/>
        <end position="104"/>
    </location>
</feature>
<feature type="transmembrane region" description="Helical" evidence="1">
    <location>
        <begin position="181"/>
        <end position="202"/>
    </location>
</feature>
<dbReference type="RefSeq" id="WP_138789591.1">
    <property type="nucleotide sequence ID" value="NZ_JBHTGQ010000011.1"/>
</dbReference>
<evidence type="ECO:0000313" key="4">
    <source>
        <dbReference type="Proteomes" id="UP001596528"/>
    </source>
</evidence>